<keyword evidence="1" id="KW-0808">Transferase</keyword>
<dbReference type="EMBL" id="LR134149">
    <property type="protein sequence ID" value="VEA41756.1"/>
    <property type="molecule type" value="Genomic_DNA"/>
</dbReference>
<evidence type="ECO:0000313" key="2">
    <source>
        <dbReference type="Proteomes" id="UP000277214"/>
    </source>
</evidence>
<dbReference type="GO" id="GO:0004062">
    <property type="term" value="F:aryl sulfotransferase activity"/>
    <property type="evidence" value="ECO:0007669"/>
    <property type="project" value="InterPro"/>
</dbReference>
<gene>
    <name evidence="1" type="ORF">NCTC8272_04065</name>
</gene>
<protein>
    <submittedName>
        <fullName evidence="1">Arylsulfotransferase</fullName>
    </submittedName>
</protein>
<evidence type="ECO:0000313" key="1">
    <source>
        <dbReference type="EMBL" id="VEA41756.1"/>
    </source>
</evidence>
<dbReference type="Pfam" id="PF05935">
    <property type="entry name" value="Arylsulfotrans"/>
    <property type="match status" value="1"/>
</dbReference>
<accession>A0A447PRU0</accession>
<proteinExistence type="predicted"/>
<organism evidence="1 2">
    <name type="scientific">Salmonella enterica I</name>
    <dbReference type="NCBI Taxonomy" id="59201"/>
    <lineage>
        <taxon>Bacteria</taxon>
        <taxon>Pseudomonadati</taxon>
        <taxon>Pseudomonadota</taxon>
        <taxon>Gammaproteobacteria</taxon>
        <taxon>Enterobacterales</taxon>
        <taxon>Enterobacteriaceae</taxon>
        <taxon>Salmonella</taxon>
    </lineage>
</organism>
<dbReference type="Proteomes" id="UP000277214">
    <property type="component" value="Chromosome 1"/>
</dbReference>
<sequence length="53" mass="5782">MDTTYGWLVPSKSTGGKTVVTAFDNGDARGMEQPAMPSMKYSAAWNIKLTKKI</sequence>
<dbReference type="InterPro" id="IPR010262">
    <property type="entry name" value="Arylsulfotransferase_bact"/>
</dbReference>
<name>A0A447PRU0_SALET</name>
<reference evidence="1 2" key="1">
    <citation type="submission" date="2018-12" db="EMBL/GenBank/DDBJ databases">
        <authorList>
            <consortium name="Pathogen Informatics"/>
        </authorList>
    </citation>
    <scope>NUCLEOTIDE SEQUENCE [LARGE SCALE GENOMIC DNA]</scope>
    <source>
        <strain evidence="1 2">NCTC8272</strain>
    </source>
</reference>
<dbReference type="AlphaFoldDB" id="A0A447PRU0"/>